<feature type="region of interest" description="Disordered" evidence="2">
    <location>
        <begin position="239"/>
        <end position="264"/>
    </location>
</feature>
<feature type="compositionally biased region" description="Basic and acidic residues" evidence="2">
    <location>
        <begin position="290"/>
        <end position="302"/>
    </location>
</feature>
<gene>
    <name evidence="3" type="ORF">ACEWY4_022924</name>
</gene>
<reference evidence="3 4" key="1">
    <citation type="submission" date="2024-09" db="EMBL/GenBank/DDBJ databases">
        <title>A chromosome-level genome assembly of Gray's grenadier anchovy, Coilia grayii.</title>
        <authorList>
            <person name="Fu Z."/>
        </authorList>
    </citation>
    <scope>NUCLEOTIDE SEQUENCE [LARGE SCALE GENOMIC DNA]</scope>
    <source>
        <strain evidence="3">G4</strain>
        <tissue evidence="3">Muscle</tissue>
    </source>
</reference>
<feature type="region of interest" description="Disordered" evidence="2">
    <location>
        <begin position="195"/>
        <end position="222"/>
    </location>
</feature>
<dbReference type="AlphaFoldDB" id="A0ABD1J1J4"/>
<feature type="region of interest" description="Disordered" evidence="2">
    <location>
        <begin position="277"/>
        <end position="315"/>
    </location>
</feature>
<dbReference type="EMBL" id="JBHFQA010000020">
    <property type="protein sequence ID" value="KAL2081071.1"/>
    <property type="molecule type" value="Genomic_DNA"/>
</dbReference>
<sequence length="438" mass="49029">MQTHERTQRLVTWRLEGMKSDVGSLWSNCTHCPRGQCANTVECEINAISQHVDVSHKQACSDIEKANQFITKALQSEVQRSMALRMLVHRLEDRASESRRSLSEQVESNWQLKLQVDELQKHLQDKDNSLTQANQTIAFLKNELKDLHQQLHSQQSNHRMIQEVTEWLQDGESQPIVVKVEDDFLQNSAIGIKEEQDDAADAVHDDDQDGYQCSQSDGADPSIEQTISSFADIKAELVQGQNEESGMDPVLSSEINQSPPDQESLLQLRRSSVHQVECCTTQAQQGTDSKNNEDGEKPKTDGADAPTEQTISSSADIKAELVQEQDGESDMAPVLSPKTNQCPPDPMCLLHLNRLSVQLVDCCTTQGQQGTSSKNKDGEKPQTGKKSHTFAQRQTHTHNAKSIKDHIHKRIHRSTQNEAHKKRPYGLIGCSKDCAENI</sequence>
<feature type="compositionally biased region" description="Polar residues" evidence="2">
    <location>
        <begin position="277"/>
        <end position="289"/>
    </location>
</feature>
<feature type="compositionally biased region" description="Basic residues" evidence="2">
    <location>
        <begin position="395"/>
        <end position="413"/>
    </location>
</feature>
<keyword evidence="4" id="KW-1185">Reference proteome</keyword>
<proteinExistence type="predicted"/>
<evidence type="ECO:0000313" key="4">
    <source>
        <dbReference type="Proteomes" id="UP001591681"/>
    </source>
</evidence>
<feature type="compositionally biased region" description="Polar residues" evidence="2">
    <location>
        <begin position="211"/>
        <end position="222"/>
    </location>
</feature>
<protein>
    <submittedName>
        <fullName evidence="3">Uncharacterized protein</fullName>
    </submittedName>
</protein>
<accession>A0ABD1J1J4</accession>
<dbReference type="Pfam" id="PF05557">
    <property type="entry name" value="MAD"/>
    <property type="match status" value="1"/>
</dbReference>
<feature type="compositionally biased region" description="Polar residues" evidence="2">
    <location>
        <begin position="253"/>
        <end position="264"/>
    </location>
</feature>
<evidence type="ECO:0000256" key="1">
    <source>
        <dbReference type="SAM" id="Coils"/>
    </source>
</evidence>
<dbReference type="Proteomes" id="UP001591681">
    <property type="component" value="Unassembled WGS sequence"/>
</dbReference>
<feature type="coiled-coil region" evidence="1">
    <location>
        <begin position="116"/>
        <end position="157"/>
    </location>
</feature>
<comment type="caution">
    <text evidence="3">The sequence shown here is derived from an EMBL/GenBank/DDBJ whole genome shotgun (WGS) entry which is preliminary data.</text>
</comment>
<keyword evidence="1" id="KW-0175">Coiled coil</keyword>
<dbReference type="InterPro" id="IPR008672">
    <property type="entry name" value="Mad1"/>
</dbReference>
<name>A0ABD1J1J4_9TELE</name>
<evidence type="ECO:0000313" key="3">
    <source>
        <dbReference type="EMBL" id="KAL2081071.1"/>
    </source>
</evidence>
<feature type="compositionally biased region" description="Acidic residues" evidence="2">
    <location>
        <begin position="195"/>
        <end position="209"/>
    </location>
</feature>
<evidence type="ECO:0000256" key="2">
    <source>
        <dbReference type="SAM" id="MobiDB-lite"/>
    </source>
</evidence>
<organism evidence="3 4">
    <name type="scientific">Coilia grayii</name>
    <name type="common">Gray's grenadier anchovy</name>
    <dbReference type="NCBI Taxonomy" id="363190"/>
    <lineage>
        <taxon>Eukaryota</taxon>
        <taxon>Metazoa</taxon>
        <taxon>Chordata</taxon>
        <taxon>Craniata</taxon>
        <taxon>Vertebrata</taxon>
        <taxon>Euteleostomi</taxon>
        <taxon>Actinopterygii</taxon>
        <taxon>Neopterygii</taxon>
        <taxon>Teleostei</taxon>
        <taxon>Clupei</taxon>
        <taxon>Clupeiformes</taxon>
        <taxon>Clupeoidei</taxon>
        <taxon>Engraulidae</taxon>
        <taxon>Coilinae</taxon>
        <taxon>Coilia</taxon>
    </lineage>
</organism>
<feature type="region of interest" description="Disordered" evidence="2">
    <location>
        <begin position="366"/>
        <end position="422"/>
    </location>
</feature>